<keyword evidence="3" id="KW-1185">Reference proteome</keyword>
<evidence type="ECO:0000313" key="3">
    <source>
        <dbReference type="Proteomes" id="UP000315010"/>
    </source>
</evidence>
<proteinExistence type="predicted"/>
<dbReference type="AlphaFoldDB" id="A0A5C5ZBZ0"/>
<organism evidence="2 3">
    <name type="scientific">Novipirellula herctigrandis</name>
    <dbReference type="NCBI Taxonomy" id="2527986"/>
    <lineage>
        <taxon>Bacteria</taxon>
        <taxon>Pseudomonadati</taxon>
        <taxon>Planctomycetota</taxon>
        <taxon>Planctomycetia</taxon>
        <taxon>Pirellulales</taxon>
        <taxon>Pirellulaceae</taxon>
        <taxon>Novipirellula</taxon>
    </lineage>
</organism>
<sequence>MIADKSWKVPSSMRMTIVAIAICVFPLGVVYAQNFEAVERRLGGAVEAGELSLEQATLMLDTLRRSTSSGEMKEKKQRYERYMKEIKDALEQGKLTEEETVMKLAAVRREMFEEGIRSDRERGELEAKKQRYKLFMEEIKAAVEAGKLTEEEADKKLTAVRRKMFEVVERGESASRDMKAKKRRYERFMNEIKEAVEAGKLSKEEAEMKLAAVRREMFEEGIRGNRELGELEAKKQRYKLFMEEIKAAVEAGKLTEEEAEEKLIEIRREMFEETP</sequence>
<dbReference type="Proteomes" id="UP000315010">
    <property type="component" value="Unassembled WGS sequence"/>
</dbReference>
<gene>
    <name evidence="2" type="ORF">CA13_61470</name>
</gene>
<protein>
    <submittedName>
        <fullName evidence="2">Uncharacterized protein</fullName>
    </submittedName>
</protein>
<keyword evidence="1" id="KW-0175">Coiled coil</keyword>
<reference evidence="2 3" key="1">
    <citation type="submission" date="2019-02" db="EMBL/GenBank/DDBJ databases">
        <title>Deep-cultivation of Planctomycetes and their phenomic and genomic characterization uncovers novel biology.</title>
        <authorList>
            <person name="Wiegand S."/>
            <person name="Jogler M."/>
            <person name="Boedeker C."/>
            <person name="Pinto D."/>
            <person name="Vollmers J."/>
            <person name="Rivas-Marin E."/>
            <person name="Kohn T."/>
            <person name="Peeters S.H."/>
            <person name="Heuer A."/>
            <person name="Rast P."/>
            <person name="Oberbeckmann S."/>
            <person name="Bunk B."/>
            <person name="Jeske O."/>
            <person name="Meyerdierks A."/>
            <person name="Storesund J.E."/>
            <person name="Kallscheuer N."/>
            <person name="Luecker S."/>
            <person name="Lage O.M."/>
            <person name="Pohl T."/>
            <person name="Merkel B.J."/>
            <person name="Hornburger P."/>
            <person name="Mueller R.-W."/>
            <person name="Bruemmer F."/>
            <person name="Labrenz M."/>
            <person name="Spormann A.M."/>
            <person name="Op Den Camp H."/>
            <person name="Overmann J."/>
            <person name="Amann R."/>
            <person name="Jetten M.S.M."/>
            <person name="Mascher T."/>
            <person name="Medema M.H."/>
            <person name="Devos D.P."/>
            <person name="Kaster A.-K."/>
            <person name="Ovreas L."/>
            <person name="Rohde M."/>
            <person name="Galperin M.Y."/>
            <person name="Jogler C."/>
        </authorList>
    </citation>
    <scope>NUCLEOTIDE SEQUENCE [LARGE SCALE GENOMIC DNA]</scope>
    <source>
        <strain evidence="2 3">CA13</strain>
    </source>
</reference>
<name>A0A5C5ZBZ0_9BACT</name>
<accession>A0A5C5ZBZ0</accession>
<evidence type="ECO:0000313" key="2">
    <source>
        <dbReference type="EMBL" id="TWT84667.1"/>
    </source>
</evidence>
<dbReference type="EMBL" id="SJPJ01000001">
    <property type="protein sequence ID" value="TWT84667.1"/>
    <property type="molecule type" value="Genomic_DNA"/>
</dbReference>
<dbReference type="OrthoDB" id="267142at2"/>
<dbReference type="RefSeq" id="WP_146402489.1">
    <property type="nucleotide sequence ID" value="NZ_SJPJ01000001.1"/>
</dbReference>
<evidence type="ECO:0000256" key="1">
    <source>
        <dbReference type="SAM" id="Coils"/>
    </source>
</evidence>
<comment type="caution">
    <text evidence="2">The sequence shown here is derived from an EMBL/GenBank/DDBJ whole genome shotgun (WGS) entry which is preliminary data.</text>
</comment>
<feature type="coiled-coil region" evidence="1">
    <location>
        <begin position="72"/>
        <end position="99"/>
    </location>
</feature>